<evidence type="ECO:0000256" key="1">
    <source>
        <dbReference type="SAM" id="Phobius"/>
    </source>
</evidence>
<dbReference type="Proteomes" id="UP000183832">
    <property type="component" value="Unassembled WGS sequence"/>
</dbReference>
<proteinExistence type="predicted"/>
<gene>
    <name evidence="2" type="ORF">CLUMA_CG010204</name>
</gene>
<keyword evidence="1" id="KW-0472">Membrane</keyword>
<evidence type="ECO:0000313" key="3">
    <source>
        <dbReference type="Proteomes" id="UP000183832"/>
    </source>
</evidence>
<dbReference type="EMBL" id="CVRI01000044">
    <property type="protein sequence ID" value="CRK96673.1"/>
    <property type="molecule type" value="Genomic_DNA"/>
</dbReference>
<sequence length="121" mass="14300">MEEFQIELKSTKDIKSADNESNRVLIEFTRYYQSIVDIMEQFNRSFGMHLTSVITITTLMIVFCMDFLAIQIIQHDSCLKIFNLFVFDHKMLLKLLSIIEEITCLRNKPKESLINWQSNLT</sequence>
<accession>A0A1J1IDZ8</accession>
<evidence type="ECO:0000313" key="2">
    <source>
        <dbReference type="EMBL" id="CRK96673.1"/>
    </source>
</evidence>
<reference evidence="2 3" key="1">
    <citation type="submission" date="2015-04" db="EMBL/GenBank/DDBJ databases">
        <authorList>
            <person name="Syromyatnikov M.Y."/>
            <person name="Popov V.N."/>
        </authorList>
    </citation>
    <scope>NUCLEOTIDE SEQUENCE [LARGE SCALE GENOMIC DNA]</scope>
</reference>
<organism evidence="2 3">
    <name type="scientific">Clunio marinus</name>
    <dbReference type="NCBI Taxonomy" id="568069"/>
    <lineage>
        <taxon>Eukaryota</taxon>
        <taxon>Metazoa</taxon>
        <taxon>Ecdysozoa</taxon>
        <taxon>Arthropoda</taxon>
        <taxon>Hexapoda</taxon>
        <taxon>Insecta</taxon>
        <taxon>Pterygota</taxon>
        <taxon>Neoptera</taxon>
        <taxon>Endopterygota</taxon>
        <taxon>Diptera</taxon>
        <taxon>Nematocera</taxon>
        <taxon>Chironomoidea</taxon>
        <taxon>Chironomidae</taxon>
        <taxon>Clunio</taxon>
    </lineage>
</organism>
<keyword evidence="1" id="KW-0812">Transmembrane</keyword>
<keyword evidence="3" id="KW-1185">Reference proteome</keyword>
<dbReference type="AlphaFoldDB" id="A0A1J1IDZ8"/>
<protein>
    <submittedName>
        <fullName evidence="2">CLUMA_CG010204, isoform A</fullName>
    </submittedName>
</protein>
<keyword evidence="1" id="KW-1133">Transmembrane helix</keyword>
<feature type="transmembrane region" description="Helical" evidence="1">
    <location>
        <begin position="46"/>
        <end position="70"/>
    </location>
</feature>
<name>A0A1J1IDZ8_9DIPT</name>